<evidence type="ECO:0000256" key="6">
    <source>
        <dbReference type="ARBA" id="ARBA00022777"/>
    </source>
</evidence>
<keyword evidence="3" id="KW-0597">Phosphoprotein</keyword>
<dbReference type="SMART" id="SM00388">
    <property type="entry name" value="HisKA"/>
    <property type="match status" value="1"/>
</dbReference>
<proteinExistence type="predicted"/>
<evidence type="ECO:0000313" key="11">
    <source>
        <dbReference type="EMBL" id="XBV84047.1"/>
    </source>
</evidence>
<keyword evidence="5" id="KW-0547">Nucleotide-binding</keyword>
<dbReference type="Gene3D" id="3.30.565.10">
    <property type="entry name" value="Histidine kinase-like ATPase, C-terminal domain"/>
    <property type="match status" value="1"/>
</dbReference>
<dbReference type="KEGG" id="dsc:ABOD76_05000"/>
<keyword evidence="8" id="KW-0902">Two-component regulatory system</keyword>
<dbReference type="SMART" id="SM00387">
    <property type="entry name" value="HATPase_c"/>
    <property type="match status" value="1"/>
</dbReference>
<dbReference type="InterPro" id="IPR035965">
    <property type="entry name" value="PAS-like_dom_sf"/>
</dbReference>
<gene>
    <name evidence="11" type="ORF">ABOD76_05000</name>
</gene>
<evidence type="ECO:0000256" key="2">
    <source>
        <dbReference type="ARBA" id="ARBA00012438"/>
    </source>
</evidence>
<dbReference type="Pfam" id="PF00512">
    <property type="entry name" value="HisKA"/>
    <property type="match status" value="1"/>
</dbReference>
<feature type="coiled-coil region" evidence="9">
    <location>
        <begin position="233"/>
        <end position="260"/>
    </location>
</feature>
<keyword evidence="9" id="KW-0175">Coiled coil</keyword>
<dbReference type="EMBL" id="CP158298">
    <property type="protein sequence ID" value="XBV84047.1"/>
    <property type="molecule type" value="Genomic_DNA"/>
</dbReference>
<keyword evidence="4" id="KW-0808">Transferase</keyword>
<organism evidence="11">
    <name type="scientific">Deinococcus sonorensis KR-87</name>
    <dbReference type="NCBI Taxonomy" id="694439"/>
    <lineage>
        <taxon>Bacteria</taxon>
        <taxon>Thermotogati</taxon>
        <taxon>Deinococcota</taxon>
        <taxon>Deinococci</taxon>
        <taxon>Deinococcales</taxon>
        <taxon>Deinococcaceae</taxon>
        <taxon>Deinococcus</taxon>
    </lineage>
</organism>
<comment type="catalytic activity">
    <reaction evidence="1">
        <text>ATP + protein L-histidine = ADP + protein N-phospho-L-histidine.</text>
        <dbReference type="EC" id="2.7.13.3"/>
    </reaction>
</comment>
<evidence type="ECO:0000259" key="10">
    <source>
        <dbReference type="PROSITE" id="PS50109"/>
    </source>
</evidence>
<protein>
    <recommendedName>
        <fullName evidence="2">histidine kinase</fullName>
        <ecNumber evidence="2">2.7.13.3</ecNumber>
    </recommendedName>
</protein>
<evidence type="ECO:0000256" key="3">
    <source>
        <dbReference type="ARBA" id="ARBA00022553"/>
    </source>
</evidence>
<dbReference type="SUPFAM" id="SSF47384">
    <property type="entry name" value="Homodimeric domain of signal transducing histidine kinase"/>
    <property type="match status" value="1"/>
</dbReference>
<keyword evidence="11" id="KW-0614">Plasmid</keyword>
<dbReference type="SUPFAM" id="SSF55785">
    <property type="entry name" value="PYP-like sensor domain (PAS domain)"/>
    <property type="match status" value="1"/>
</dbReference>
<dbReference type="InterPro" id="IPR036097">
    <property type="entry name" value="HisK_dim/P_sf"/>
</dbReference>
<evidence type="ECO:0000256" key="8">
    <source>
        <dbReference type="ARBA" id="ARBA00023012"/>
    </source>
</evidence>
<dbReference type="PRINTS" id="PR00344">
    <property type="entry name" value="BCTRLSENSOR"/>
</dbReference>
<evidence type="ECO:0000256" key="9">
    <source>
        <dbReference type="SAM" id="Coils"/>
    </source>
</evidence>
<evidence type="ECO:0000256" key="4">
    <source>
        <dbReference type="ARBA" id="ARBA00022679"/>
    </source>
</evidence>
<dbReference type="Gene3D" id="1.10.287.130">
    <property type="match status" value="1"/>
</dbReference>
<dbReference type="GO" id="GO:0000155">
    <property type="term" value="F:phosphorelay sensor kinase activity"/>
    <property type="evidence" value="ECO:0007669"/>
    <property type="project" value="InterPro"/>
</dbReference>
<feature type="domain" description="Histidine kinase" evidence="10">
    <location>
        <begin position="406"/>
        <end position="619"/>
    </location>
</feature>
<geneLocation type="plasmid" evidence="11">
    <name>pDson03</name>
</geneLocation>
<dbReference type="GO" id="GO:0005524">
    <property type="term" value="F:ATP binding"/>
    <property type="evidence" value="ECO:0007669"/>
    <property type="project" value="UniProtKB-KW"/>
</dbReference>
<evidence type="ECO:0000256" key="5">
    <source>
        <dbReference type="ARBA" id="ARBA00022741"/>
    </source>
</evidence>
<dbReference type="PANTHER" id="PTHR43065">
    <property type="entry name" value="SENSOR HISTIDINE KINASE"/>
    <property type="match status" value="1"/>
</dbReference>
<accession>A0AAU7U688</accession>
<dbReference type="EC" id="2.7.13.3" evidence="2"/>
<reference evidence="11" key="1">
    <citation type="submission" date="2024-06" db="EMBL/GenBank/DDBJ databases">
        <title>Draft Genome Sequence of Deinococcus sonorensis Type Strain KR-87, a Biofilm Producing Representative of the Genus Deinococcus.</title>
        <authorList>
            <person name="Boren L.S."/>
            <person name="Grosso R.A."/>
            <person name="Hugenberg-Cox A.N."/>
            <person name="Hill J.T.E."/>
            <person name="Albert C.M."/>
            <person name="Tuohy J.M."/>
        </authorList>
    </citation>
    <scope>NUCLEOTIDE SEQUENCE</scope>
    <source>
        <strain evidence="11">KR-87</strain>
        <plasmid evidence="11">pDson03</plasmid>
    </source>
</reference>
<dbReference type="RefSeq" id="WP_350242028.1">
    <property type="nucleotide sequence ID" value="NZ_CP158298.1"/>
</dbReference>
<dbReference type="Gene3D" id="3.30.450.20">
    <property type="entry name" value="PAS domain"/>
    <property type="match status" value="1"/>
</dbReference>
<dbReference type="InterPro" id="IPR005467">
    <property type="entry name" value="His_kinase_dom"/>
</dbReference>
<dbReference type="SUPFAM" id="SSF55874">
    <property type="entry name" value="ATPase domain of HSP90 chaperone/DNA topoisomerase II/histidine kinase"/>
    <property type="match status" value="1"/>
</dbReference>
<dbReference type="PROSITE" id="PS50109">
    <property type="entry name" value="HIS_KIN"/>
    <property type="match status" value="1"/>
</dbReference>
<dbReference type="InterPro" id="IPR036890">
    <property type="entry name" value="HATPase_C_sf"/>
</dbReference>
<dbReference type="CDD" id="cd00082">
    <property type="entry name" value="HisKA"/>
    <property type="match status" value="1"/>
</dbReference>
<dbReference type="AlphaFoldDB" id="A0AAU7U688"/>
<keyword evidence="6" id="KW-0418">Kinase</keyword>
<dbReference type="Pfam" id="PF02518">
    <property type="entry name" value="HATPase_c"/>
    <property type="match status" value="1"/>
</dbReference>
<dbReference type="InterPro" id="IPR000014">
    <property type="entry name" value="PAS"/>
</dbReference>
<dbReference type="InterPro" id="IPR003594">
    <property type="entry name" value="HATPase_dom"/>
</dbReference>
<dbReference type="InterPro" id="IPR003661">
    <property type="entry name" value="HisK_dim/P_dom"/>
</dbReference>
<keyword evidence="7 11" id="KW-0067">ATP-binding</keyword>
<evidence type="ECO:0000256" key="7">
    <source>
        <dbReference type="ARBA" id="ARBA00022840"/>
    </source>
</evidence>
<name>A0AAU7U688_9DEIO</name>
<dbReference type="InterPro" id="IPR004358">
    <property type="entry name" value="Sig_transdc_His_kin-like_C"/>
</dbReference>
<dbReference type="Pfam" id="PF13188">
    <property type="entry name" value="PAS_8"/>
    <property type="match status" value="1"/>
</dbReference>
<dbReference type="PANTHER" id="PTHR43065:SF46">
    <property type="entry name" value="C4-DICARBOXYLATE TRANSPORT SENSOR PROTEIN DCTB"/>
    <property type="match status" value="1"/>
</dbReference>
<evidence type="ECO:0000256" key="1">
    <source>
        <dbReference type="ARBA" id="ARBA00000085"/>
    </source>
</evidence>
<sequence>MPSLRRAALLAWVLVTLLVGLTWCWAAARSVQAQFETGARILHRVLSQRSEQQEAVLASLDALTRAGVGRRALGQYTDAMRAQYPQIVGVQRCRGRCTAIGPSGAHLPGGPLVPDRAGLQWHPSVPTVYALARGDLRVWVDGRRLARAEDFTDPTSAFQLRRPDGGAVLVRQDLRRPVGRMDAALPVLRVRKVLGSAAQPLVFEGAHPLRWSDLPLWGAALFAVGSALAGAGLVRLIEGRERARAEVRHAERALHDERARAERAFHAVSEALVVTDADHRVRLANPAARALLGGALTPGADLRDAARFRATLGQRPFDAATFWHSPTGADLPEGVTLVTGDGARRVEGALAPVGGDAGWVLVLRDVGPLRARVLATLEEGERRVRAHEEMLAHVTRLSTLGEMSAGLAHELNQPLTAIVSHGQAALRLLADPAADGGRARRSVEAVVTQAKRAAGIITHLRGLVKRTPTAALVVDVHQAVENVVTLVAHDAGRQDVTLDARLSRAPLLVRADPVHLEQVLLNLVRNAVEAVKDAPERTVRVTSAVQAGAAVVEVLDTGAGLSDDVMARLFTPFTTTKAAGLGLGLSLSHTLTQGMGGELRGENRPGGGARFTVTLPLAVEAPIHA</sequence>